<dbReference type="GO" id="GO:0016740">
    <property type="term" value="F:transferase activity"/>
    <property type="evidence" value="ECO:0007669"/>
    <property type="project" value="UniProtKB-KW"/>
</dbReference>
<comment type="catalytic activity">
    <reaction evidence="10">
        <text>L-threonyl-[protein] + FAD = FMN-L-threonyl-[protein] + AMP + H(+)</text>
        <dbReference type="Rhea" id="RHEA:36847"/>
        <dbReference type="Rhea" id="RHEA-COMP:11060"/>
        <dbReference type="Rhea" id="RHEA-COMP:11061"/>
        <dbReference type="ChEBI" id="CHEBI:15378"/>
        <dbReference type="ChEBI" id="CHEBI:30013"/>
        <dbReference type="ChEBI" id="CHEBI:57692"/>
        <dbReference type="ChEBI" id="CHEBI:74257"/>
        <dbReference type="ChEBI" id="CHEBI:456215"/>
        <dbReference type="EC" id="2.7.1.180"/>
    </reaction>
</comment>
<dbReference type="OrthoDB" id="9778595at2"/>
<dbReference type="PANTHER" id="PTHR30040">
    <property type="entry name" value="THIAMINE BIOSYNTHESIS LIPOPROTEIN APBE"/>
    <property type="match status" value="1"/>
</dbReference>
<keyword evidence="13" id="KW-1185">Reference proteome</keyword>
<dbReference type="PANTHER" id="PTHR30040:SF2">
    <property type="entry name" value="FAD:PROTEIN FMN TRANSFERASE"/>
    <property type="match status" value="1"/>
</dbReference>
<dbReference type="Pfam" id="PF02424">
    <property type="entry name" value="ApbE"/>
    <property type="match status" value="2"/>
</dbReference>
<feature type="region of interest" description="Disordered" evidence="11">
    <location>
        <begin position="1"/>
        <end position="24"/>
    </location>
</feature>
<dbReference type="Gene3D" id="3.10.520.10">
    <property type="entry name" value="ApbE-like domains"/>
    <property type="match status" value="2"/>
</dbReference>
<evidence type="ECO:0000256" key="9">
    <source>
        <dbReference type="ARBA" id="ARBA00031306"/>
    </source>
</evidence>
<dbReference type="EMBL" id="CAJA01000185">
    <property type="protein sequence ID" value="CCH73386.1"/>
    <property type="molecule type" value="Genomic_DNA"/>
</dbReference>
<dbReference type="RefSeq" id="WP_083433786.1">
    <property type="nucleotide sequence ID" value="NZ_HG764815.1"/>
</dbReference>
<name>W6JXC6_9MICO</name>
<evidence type="ECO:0000256" key="11">
    <source>
        <dbReference type="SAM" id="MobiDB-lite"/>
    </source>
</evidence>
<evidence type="ECO:0000256" key="10">
    <source>
        <dbReference type="ARBA" id="ARBA00048540"/>
    </source>
</evidence>
<dbReference type="STRING" id="1193182.BN11_2650001"/>
<evidence type="ECO:0000256" key="6">
    <source>
        <dbReference type="ARBA" id="ARBA00022723"/>
    </source>
</evidence>
<comment type="caution">
    <text evidence="12">The sequence shown here is derived from an EMBL/GenBank/DDBJ whole genome shotgun (WGS) entry which is preliminary data.</text>
</comment>
<proteinExistence type="predicted"/>
<dbReference type="InterPro" id="IPR024932">
    <property type="entry name" value="ApbE"/>
</dbReference>
<protein>
    <recommendedName>
        <fullName evidence="3">FAD:protein FMN transferase</fullName>
        <ecNumber evidence="2">2.7.1.180</ecNumber>
    </recommendedName>
    <alternativeName>
        <fullName evidence="9">Flavin transferase</fullName>
    </alternativeName>
</protein>
<reference evidence="12 13" key="1">
    <citation type="journal article" date="2013" name="ISME J.">
        <title>A metabolic model for members of the genus Tetrasphaera involved in enhanced biological phosphorus removal.</title>
        <authorList>
            <person name="Kristiansen R."/>
            <person name="Nguyen H.T.T."/>
            <person name="Saunders A.M."/>
            <person name="Nielsen J.L."/>
            <person name="Wimmer R."/>
            <person name="Le V.Q."/>
            <person name="McIlroy S.J."/>
            <person name="Petrovski S."/>
            <person name="Seviour R.J."/>
            <person name="Calteau A."/>
            <person name="Nielsen K.L."/>
            <person name="Nielsen P.H."/>
        </authorList>
    </citation>
    <scope>NUCLEOTIDE SEQUENCE [LARGE SCALE GENOMIC DNA]</scope>
    <source>
        <strain evidence="12 13">Ben110</strain>
    </source>
</reference>
<dbReference type="EC" id="2.7.1.180" evidence="2"/>
<evidence type="ECO:0000256" key="1">
    <source>
        <dbReference type="ARBA" id="ARBA00001946"/>
    </source>
</evidence>
<evidence type="ECO:0000256" key="2">
    <source>
        <dbReference type="ARBA" id="ARBA00011955"/>
    </source>
</evidence>
<keyword evidence="12" id="KW-0449">Lipoprotein</keyword>
<evidence type="ECO:0000256" key="3">
    <source>
        <dbReference type="ARBA" id="ARBA00016337"/>
    </source>
</evidence>
<accession>W6JXC6</accession>
<evidence type="ECO:0000256" key="8">
    <source>
        <dbReference type="ARBA" id="ARBA00022842"/>
    </source>
</evidence>
<evidence type="ECO:0000256" key="7">
    <source>
        <dbReference type="ARBA" id="ARBA00022827"/>
    </source>
</evidence>
<evidence type="ECO:0000313" key="13">
    <source>
        <dbReference type="Proteomes" id="UP000035763"/>
    </source>
</evidence>
<evidence type="ECO:0000256" key="5">
    <source>
        <dbReference type="ARBA" id="ARBA00022679"/>
    </source>
</evidence>
<gene>
    <name evidence="12" type="ORF">BN11_2650001</name>
</gene>
<dbReference type="GO" id="GO:0046872">
    <property type="term" value="F:metal ion binding"/>
    <property type="evidence" value="ECO:0007669"/>
    <property type="project" value="UniProtKB-KW"/>
</dbReference>
<keyword evidence="8" id="KW-0460">Magnesium</keyword>
<keyword evidence="5" id="KW-0808">Transferase</keyword>
<dbReference type="Proteomes" id="UP000035763">
    <property type="component" value="Unassembled WGS sequence"/>
</dbReference>
<sequence length="269" mass="28217">MTTTTLPLPTRPGPRAARAAQPAQPIQRRAFVEFIMGMPISLHVKAIDTSRTDIDQAAGNVFATLRKVDEVFSLWRADSELRRLQAGAVLAGECHPWQAEVLELCLGAEERTGGLFTAWRAAPGEVPAYDPTGVVKGWAIEQAAALLRLVPGISFCLNAGGDMVVGFGTGMRGVAPSWSIGIEDPHQAGRIAATAEVVEGAVATSGTAARGSHIADPRTGEAVSRSGSATVVGPDLVWADVWATAAFVDPAAVRDLMTERAPESSLTVL</sequence>
<keyword evidence="4" id="KW-0285">Flavoprotein</keyword>
<comment type="cofactor">
    <cofactor evidence="1">
        <name>Mg(2+)</name>
        <dbReference type="ChEBI" id="CHEBI:18420"/>
    </cofactor>
</comment>
<dbReference type="InterPro" id="IPR003374">
    <property type="entry name" value="ApbE-like_sf"/>
</dbReference>
<dbReference type="SUPFAM" id="SSF143631">
    <property type="entry name" value="ApbE-like"/>
    <property type="match status" value="1"/>
</dbReference>
<keyword evidence="6" id="KW-0479">Metal-binding</keyword>
<organism evidence="12 13">
    <name type="scientific">Nostocoides australiense Ben110</name>
    <dbReference type="NCBI Taxonomy" id="1193182"/>
    <lineage>
        <taxon>Bacteria</taxon>
        <taxon>Bacillati</taxon>
        <taxon>Actinomycetota</taxon>
        <taxon>Actinomycetes</taxon>
        <taxon>Micrococcales</taxon>
        <taxon>Intrasporangiaceae</taxon>
        <taxon>Nostocoides</taxon>
    </lineage>
</organism>
<evidence type="ECO:0000313" key="12">
    <source>
        <dbReference type="EMBL" id="CCH73386.1"/>
    </source>
</evidence>
<evidence type="ECO:0000256" key="4">
    <source>
        <dbReference type="ARBA" id="ARBA00022630"/>
    </source>
</evidence>
<keyword evidence="7" id="KW-0274">FAD</keyword>
<dbReference type="AlphaFoldDB" id="W6JXC6"/>